<dbReference type="EMBL" id="JAHDVG010000467">
    <property type="protein sequence ID" value="KAH1182176.1"/>
    <property type="molecule type" value="Genomic_DNA"/>
</dbReference>
<evidence type="ECO:0000256" key="1">
    <source>
        <dbReference type="SAM" id="MobiDB-lite"/>
    </source>
</evidence>
<comment type="caution">
    <text evidence="2">The sequence shown here is derived from an EMBL/GenBank/DDBJ whole genome shotgun (WGS) entry which is preliminary data.</text>
</comment>
<feature type="region of interest" description="Disordered" evidence="1">
    <location>
        <begin position="102"/>
        <end position="131"/>
    </location>
</feature>
<reference evidence="2" key="1">
    <citation type="submission" date="2021-09" db="EMBL/GenBank/DDBJ databases">
        <title>The genome of Mauremys mutica provides insights into the evolution of semi-aquatic lifestyle.</title>
        <authorList>
            <person name="Gong S."/>
            <person name="Gao Y."/>
        </authorList>
    </citation>
    <scope>NUCLEOTIDE SEQUENCE</scope>
    <source>
        <strain evidence="2">MM-2020</strain>
        <tissue evidence="2">Muscle</tissue>
    </source>
</reference>
<name>A0A9D4B686_9SAUR</name>
<dbReference type="AlphaFoldDB" id="A0A9D4B686"/>
<evidence type="ECO:0000313" key="2">
    <source>
        <dbReference type="EMBL" id="KAH1182176.1"/>
    </source>
</evidence>
<protein>
    <submittedName>
        <fullName evidence="2">Uncharacterized protein</fullName>
    </submittedName>
</protein>
<organism evidence="2 3">
    <name type="scientific">Mauremys mutica</name>
    <name type="common">yellowpond turtle</name>
    <dbReference type="NCBI Taxonomy" id="74926"/>
    <lineage>
        <taxon>Eukaryota</taxon>
        <taxon>Metazoa</taxon>
        <taxon>Chordata</taxon>
        <taxon>Craniata</taxon>
        <taxon>Vertebrata</taxon>
        <taxon>Euteleostomi</taxon>
        <taxon>Archelosauria</taxon>
        <taxon>Testudinata</taxon>
        <taxon>Testudines</taxon>
        <taxon>Cryptodira</taxon>
        <taxon>Durocryptodira</taxon>
        <taxon>Testudinoidea</taxon>
        <taxon>Geoemydidae</taxon>
        <taxon>Geoemydinae</taxon>
        <taxon>Mauremys</taxon>
    </lineage>
</organism>
<gene>
    <name evidence="2" type="ORF">KIL84_009930</name>
</gene>
<proteinExistence type="predicted"/>
<keyword evidence="3" id="KW-1185">Reference proteome</keyword>
<dbReference type="Proteomes" id="UP000827986">
    <property type="component" value="Unassembled WGS sequence"/>
</dbReference>
<sequence>MPLLRDQHGSRGGSSCTKLQKRICGAEMICSAFFPPFSLTPVEKRIFNLILSEMASVLDSAVPWNSSLSMVNSCLRLAFGRSYWKMTCWKPCWSFMKLHFAPEKQGGGDGKRGAGWSSGGHDSSDERSLKS</sequence>
<feature type="compositionally biased region" description="Basic and acidic residues" evidence="1">
    <location>
        <begin position="122"/>
        <end position="131"/>
    </location>
</feature>
<evidence type="ECO:0000313" key="3">
    <source>
        <dbReference type="Proteomes" id="UP000827986"/>
    </source>
</evidence>
<accession>A0A9D4B686</accession>